<dbReference type="InterPro" id="IPR005123">
    <property type="entry name" value="Oxoglu/Fe-dep_dioxygenase_dom"/>
</dbReference>
<feature type="domain" description="Fe2OG dioxygenase" evidence="1">
    <location>
        <begin position="123"/>
        <end position="218"/>
    </location>
</feature>
<dbReference type="OrthoDB" id="442860at2759"/>
<dbReference type="EMBL" id="JAGTXO010000030">
    <property type="protein sequence ID" value="KAG8460823.1"/>
    <property type="molecule type" value="Genomic_DNA"/>
</dbReference>
<evidence type="ECO:0000259" key="1">
    <source>
        <dbReference type="PROSITE" id="PS51471"/>
    </source>
</evidence>
<keyword evidence="3" id="KW-1185">Reference proteome</keyword>
<evidence type="ECO:0000313" key="3">
    <source>
        <dbReference type="Proteomes" id="UP000751190"/>
    </source>
</evidence>
<reference evidence="2" key="1">
    <citation type="submission" date="2021-05" db="EMBL/GenBank/DDBJ databases">
        <title>The genome of the haptophyte Pavlova lutheri (Diacronema luteri, Pavlovales) - a model for lipid biosynthesis in eukaryotic algae.</title>
        <authorList>
            <person name="Hulatt C.J."/>
            <person name="Posewitz M.C."/>
        </authorList>
    </citation>
    <scope>NUCLEOTIDE SEQUENCE</scope>
    <source>
        <strain evidence="2">NIVA-4/92</strain>
    </source>
</reference>
<organism evidence="2 3">
    <name type="scientific">Diacronema lutheri</name>
    <name type="common">Unicellular marine alga</name>
    <name type="synonym">Monochrysis lutheri</name>
    <dbReference type="NCBI Taxonomy" id="2081491"/>
    <lineage>
        <taxon>Eukaryota</taxon>
        <taxon>Haptista</taxon>
        <taxon>Haptophyta</taxon>
        <taxon>Pavlovophyceae</taxon>
        <taxon>Pavlovales</taxon>
        <taxon>Pavlovaceae</taxon>
        <taxon>Diacronema</taxon>
    </lineage>
</organism>
<dbReference type="PANTHER" id="PTHR12463">
    <property type="entry name" value="OXYGENASE-RELATED"/>
    <property type="match status" value="1"/>
</dbReference>
<dbReference type="GO" id="GO:0016491">
    <property type="term" value="F:oxidoreductase activity"/>
    <property type="evidence" value="ECO:0007669"/>
    <property type="project" value="TreeGrafter"/>
</dbReference>
<proteinExistence type="predicted"/>
<dbReference type="PANTHER" id="PTHR12463:SF0">
    <property type="entry name" value="ALPHA-KETOGLUTARATE-DEPENDENT DIOXYGENASE ALKB HOMOLOG 4"/>
    <property type="match status" value="1"/>
</dbReference>
<dbReference type="Pfam" id="PF13532">
    <property type="entry name" value="2OG-FeII_Oxy_2"/>
    <property type="match status" value="1"/>
</dbReference>
<dbReference type="InterPro" id="IPR032857">
    <property type="entry name" value="ALKBH4"/>
</dbReference>
<sequence length="297" mass="32627">MVLSPSEIAARQRDERVDYEWSIDDARLVGTGGADARTDARAARFALHVVRDVLDEQAEAALVRSINAGGEWTPSQSGRRKQDFGPKVGFKSRRLSAAHFGGFPPYARALFERVCEACAGLDGFEAAEMAVLEYEESRGACIDYHIDDAWVWGDRIVIVSLLAPCSMRFRRGGCVVRVQLPARSALVISGEARAFWEHAILRSELRTTRLSVTFRELAPQLHGDRQHARAVRRLGELALRRRAPATSAHRVCGGWRRVPAAWRWAHAGGGRSAVVGLCVALTCISVATALAKRRGAC</sequence>
<dbReference type="GO" id="GO:0032451">
    <property type="term" value="F:demethylase activity"/>
    <property type="evidence" value="ECO:0007669"/>
    <property type="project" value="TreeGrafter"/>
</dbReference>
<name>A0A8J6CAU2_DIALT</name>
<evidence type="ECO:0000313" key="2">
    <source>
        <dbReference type="EMBL" id="KAG8460823.1"/>
    </source>
</evidence>
<dbReference type="PROSITE" id="PS51471">
    <property type="entry name" value="FE2OG_OXY"/>
    <property type="match status" value="1"/>
</dbReference>
<protein>
    <recommendedName>
        <fullName evidence="1">Fe2OG dioxygenase domain-containing protein</fullName>
    </recommendedName>
</protein>
<dbReference type="InterPro" id="IPR037151">
    <property type="entry name" value="AlkB-like_sf"/>
</dbReference>
<dbReference type="Gene3D" id="2.60.120.590">
    <property type="entry name" value="Alpha-ketoglutarate-dependent dioxygenase AlkB-like"/>
    <property type="match status" value="1"/>
</dbReference>
<accession>A0A8J6CAU2</accession>
<dbReference type="AlphaFoldDB" id="A0A8J6CAU2"/>
<dbReference type="GO" id="GO:0070988">
    <property type="term" value="P:demethylation"/>
    <property type="evidence" value="ECO:0007669"/>
    <property type="project" value="InterPro"/>
</dbReference>
<dbReference type="Proteomes" id="UP000751190">
    <property type="component" value="Unassembled WGS sequence"/>
</dbReference>
<dbReference type="SUPFAM" id="SSF51197">
    <property type="entry name" value="Clavaminate synthase-like"/>
    <property type="match status" value="1"/>
</dbReference>
<dbReference type="InterPro" id="IPR027450">
    <property type="entry name" value="AlkB-like"/>
</dbReference>
<comment type="caution">
    <text evidence="2">The sequence shown here is derived from an EMBL/GenBank/DDBJ whole genome shotgun (WGS) entry which is preliminary data.</text>
</comment>
<gene>
    <name evidence="2" type="ORF">KFE25_010878</name>
</gene>